<evidence type="ECO:0000256" key="1">
    <source>
        <dbReference type="SAM" id="Phobius"/>
    </source>
</evidence>
<feature type="transmembrane region" description="Helical" evidence="1">
    <location>
        <begin position="45"/>
        <end position="62"/>
    </location>
</feature>
<keyword evidence="1" id="KW-1133">Transmembrane helix</keyword>
<dbReference type="Proteomes" id="UP000315589">
    <property type="component" value="Unassembled WGS sequence"/>
</dbReference>
<evidence type="ECO:0000313" key="2">
    <source>
        <dbReference type="EMBL" id="TSC92436.1"/>
    </source>
</evidence>
<name>A0A554LHU9_9BACT</name>
<dbReference type="AlphaFoldDB" id="A0A554LHU9"/>
<comment type="caution">
    <text evidence="2">The sequence shown here is derived from an EMBL/GenBank/DDBJ whole genome shotgun (WGS) entry which is preliminary data.</text>
</comment>
<proteinExistence type="predicted"/>
<feature type="transmembrane region" description="Helical" evidence="1">
    <location>
        <begin position="119"/>
        <end position="137"/>
    </location>
</feature>
<dbReference type="EMBL" id="VMGI01000061">
    <property type="protein sequence ID" value="TSC92436.1"/>
    <property type="molecule type" value="Genomic_DNA"/>
</dbReference>
<evidence type="ECO:0000313" key="3">
    <source>
        <dbReference type="Proteomes" id="UP000315589"/>
    </source>
</evidence>
<keyword evidence="1" id="KW-0472">Membrane</keyword>
<accession>A0A554LHU9</accession>
<keyword evidence="1" id="KW-0812">Transmembrane</keyword>
<feature type="transmembrane region" description="Helical" evidence="1">
    <location>
        <begin position="20"/>
        <end position="39"/>
    </location>
</feature>
<reference evidence="2 3" key="1">
    <citation type="submission" date="2017-07" db="EMBL/GenBank/DDBJ databases">
        <title>Mechanisms for carbon and nitrogen cycling indicate functional differentiation within the Candidate Phyla Radiation.</title>
        <authorList>
            <person name="Danczak R.E."/>
            <person name="Johnston M.D."/>
            <person name="Kenah C."/>
            <person name="Slattery M."/>
            <person name="Wrighton K.C."/>
            <person name="Wilkins M.J."/>
        </authorList>
    </citation>
    <scope>NUCLEOTIDE SEQUENCE [LARGE SCALE GENOMIC DNA]</scope>
    <source>
        <strain evidence="2">Licking1014_85</strain>
    </source>
</reference>
<protein>
    <submittedName>
        <fullName evidence="2">Uncharacterized protein</fullName>
    </submittedName>
</protein>
<organism evidence="2 3">
    <name type="scientific">Candidatus Berkelbacteria bacterium Licking1014_85</name>
    <dbReference type="NCBI Taxonomy" id="2017148"/>
    <lineage>
        <taxon>Bacteria</taxon>
        <taxon>Candidatus Berkelbacteria</taxon>
    </lineage>
</organism>
<sequence>MEDQNNAKPKSILKKKFISWKVYALIAVIFWLSSVLMAGSIVGDIIIAVYAIPALLAIIYILGGIFGKKDRDVLIKRGKESLVAGVGLELLYSFVYGNISSNNSAIAKSIYAMNGITEIMLLALIISGIICLIRGYILPKESHGIS</sequence>
<gene>
    <name evidence="2" type="ORF">CEN91_448</name>
</gene>